<dbReference type="Pfam" id="PF13424">
    <property type="entry name" value="TPR_12"/>
    <property type="match status" value="1"/>
</dbReference>
<dbReference type="InterPro" id="IPR011990">
    <property type="entry name" value="TPR-like_helical_dom_sf"/>
</dbReference>
<proteinExistence type="predicted"/>
<dbReference type="PANTHER" id="PTHR12558">
    <property type="entry name" value="CELL DIVISION CYCLE 16,23,27"/>
    <property type="match status" value="1"/>
</dbReference>
<evidence type="ECO:0008006" key="5">
    <source>
        <dbReference type="Google" id="ProtNLM"/>
    </source>
</evidence>
<dbReference type="EMBL" id="AP025730">
    <property type="protein sequence ID" value="BDI06724.1"/>
    <property type="molecule type" value="Genomic_DNA"/>
</dbReference>
<evidence type="ECO:0000313" key="3">
    <source>
        <dbReference type="EMBL" id="BDI06724.1"/>
    </source>
</evidence>
<dbReference type="PROSITE" id="PS51257">
    <property type="entry name" value="PROKAR_LIPOPROTEIN"/>
    <property type="match status" value="1"/>
</dbReference>
<dbReference type="PROSITE" id="PS50005">
    <property type="entry name" value="TPR"/>
    <property type="match status" value="2"/>
</dbReference>
<dbReference type="InterPro" id="IPR019734">
    <property type="entry name" value="TPR_rpt"/>
</dbReference>
<gene>
    <name evidence="3" type="ORF">CATMQ487_36940</name>
</gene>
<keyword evidence="4" id="KW-1185">Reference proteome</keyword>
<protein>
    <recommendedName>
        <fullName evidence="5">Type IV pilus biogenesis/stability protein PilW</fullName>
    </recommendedName>
</protein>
<dbReference type="Proteomes" id="UP001057498">
    <property type="component" value="Chromosome"/>
</dbReference>
<keyword evidence="2" id="KW-0732">Signal</keyword>
<name>A0ABM7YQA0_9BURK</name>
<dbReference type="PANTHER" id="PTHR12558:SF13">
    <property type="entry name" value="CELL DIVISION CYCLE PROTEIN 27 HOMOLOG"/>
    <property type="match status" value="1"/>
</dbReference>
<dbReference type="SUPFAM" id="SSF48452">
    <property type="entry name" value="TPR-like"/>
    <property type="match status" value="1"/>
</dbReference>
<keyword evidence="1" id="KW-0802">TPR repeat</keyword>
<evidence type="ECO:0000256" key="2">
    <source>
        <dbReference type="SAM" id="SignalP"/>
    </source>
</evidence>
<dbReference type="InterPro" id="IPR013360">
    <property type="entry name" value="Pilus_4_PilW"/>
</dbReference>
<dbReference type="Gene3D" id="1.25.40.10">
    <property type="entry name" value="Tetratricopeptide repeat domain"/>
    <property type="match status" value="1"/>
</dbReference>
<reference evidence="3" key="1">
    <citation type="submission" date="2022-04" db="EMBL/GenBank/DDBJ databases">
        <title>Whole genome sequence of Sphaerotilus sp. FB-5.</title>
        <authorList>
            <person name="Takeda M."/>
            <person name="Narihara S."/>
            <person name="Akimoto M."/>
            <person name="Akimoto R."/>
            <person name="Nishiyashiki S."/>
            <person name="Murakami T."/>
        </authorList>
    </citation>
    <scope>NUCLEOTIDE SEQUENCE</scope>
    <source>
        <strain evidence="3">FB-5</strain>
    </source>
</reference>
<evidence type="ECO:0000313" key="4">
    <source>
        <dbReference type="Proteomes" id="UP001057498"/>
    </source>
</evidence>
<sequence length="290" mass="31609">MSLRQVALILFAGRASRLVLPALCAASMALTGCVAMSEGGTSAASPAPSGGLGGRGDLVTASDETDLAKRARIRLELASAYFSQGQTATALDEVKRALAIDADNAGAYNLRGLIYASLGEHALAEDSFRRALALRPDDADALHNYGWYLCRQRRFPEARSRFEAALAVPQYREASRTLLAQGVCEAAAGDLATAERLLLRSYEIDAGNPSTAFQLAEVLLRRNEAERARFYVQRVNQVPELVNAQTLWLAARIERRRGNLAGAEEWGQQLRSRYPNARETTAYEQGKFDD</sequence>
<dbReference type="NCBIfam" id="TIGR02521">
    <property type="entry name" value="type_IV_pilW"/>
    <property type="match status" value="1"/>
</dbReference>
<evidence type="ECO:0000256" key="1">
    <source>
        <dbReference type="PROSITE-ProRule" id="PRU00339"/>
    </source>
</evidence>
<organism evidence="3 4">
    <name type="scientific">Sphaerotilus microaerophilus</name>
    <dbReference type="NCBI Taxonomy" id="2914710"/>
    <lineage>
        <taxon>Bacteria</taxon>
        <taxon>Pseudomonadati</taxon>
        <taxon>Pseudomonadota</taxon>
        <taxon>Betaproteobacteria</taxon>
        <taxon>Burkholderiales</taxon>
        <taxon>Sphaerotilaceae</taxon>
        <taxon>Sphaerotilus</taxon>
    </lineage>
</organism>
<feature type="signal peptide" evidence="2">
    <location>
        <begin position="1"/>
        <end position="25"/>
    </location>
</feature>
<dbReference type="SMART" id="SM00028">
    <property type="entry name" value="TPR"/>
    <property type="match status" value="4"/>
</dbReference>
<dbReference type="RefSeq" id="WP_251969972.1">
    <property type="nucleotide sequence ID" value="NZ_AP025730.1"/>
</dbReference>
<dbReference type="Pfam" id="PF13181">
    <property type="entry name" value="TPR_8"/>
    <property type="match status" value="1"/>
</dbReference>
<feature type="repeat" description="TPR" evidence="1">
    <location>
        <begin position="105"/>
        <end position="138"/>
    </location>
</feature>
<feature type="repeat" description="TPR" evidence="1">
    <location>
        <begin position="71"/>
        <end position="104"/>
    </location>
</feature>
<accession>A0ABM7YQA0</accession>
<feature type="chain" id="PRO_5045429087" description="Type IV pilus biogenesis/stability protein PilW" evidence="2">
    <location>
        <begin position="26"/>
        <end position="290"/>
    </location>
</feature>